<dbReference type="EMBL" id="JAMXLR010000058">
    <property type="protein sequence ID" value="MCO6045600.1"/>
    <property type="molecule type" value="Genomic_DNA"/>
</dbReference>
<feature type="transmembrane region" description="Helical" evidence="6">
    <location>
        <begin position="12"/>
        <end position="36"/>
    </location>
</feature>
<dbReference type="Proteomes" id="UP001155241">
    <property type="component" value="Unassembled WGS sequence"/>
</dbReference>
<sequence length="260" mass="29552">MERNLGARMARLAGWVVGIGTHLLFAFTVWHLFWFLKDGRASSDHGSLWIDLALALLFAVPHSVLLYPAVRRALTRSIPPAFYGLFYCVVTCVSLLMLFAGWQGSDIVLWDLQGGLRVGVMAGFYTSWGALFYSLYLTGLGYQTGLTPWLYWVRREKPPRREFHPAGAYRFIRHPVYISFMGLVWFTPHMSLDHVVLTGVWTLYLFMGSYLKDRRLEYFLGTSYRQYEAEVTGFPLMPFGPLARRPLAASSDGTASRIAA</sequence>
<feature type="transmembrane region" description="Helical" evidence="6">
    <location>
        <begin position="171"/>
        <end position="188"/>
    </location>
</feature>
<dbReference type="Pfam" id="PF07298">
    <property type="entry name" value="NnrU"/>
    <property type="match status" value="1"/>
</dbReference>
<evidence type="ECO:0000313" key="8">
    <source>
        <dbReference type="EMBL" id="MCO6045600.1"/>
    </source>
</evidence>
<accession>A0A9X2FB33</accession>
<feature type="transmembrane region" description="Helical" evidence="6">
    <location>
        <begin position="194"/>
        <end position="211"/>
    </location>
</feature>
<feature type="transmembrane region" description="Helical" evidence="6">
    <location>
        <begin position="82"/>
        <end position="102"/>
    </location>
</feature>
<feature type="transmembrane region" description="Helical" evidence="6">
    <location>
        <begin position="48"/>
        <end position="70"/>
    </location>
</feature>
<dbReference type="InterPro" id="IPR033580">
    <property type="entry name" value="Nurim-like"/>
</dbReference>
<feature type="transmembrane region" description="Helical" evidence="6">
    <location>
        <begin position="130"/>
        <end position="151"/>
    </location>
</feature>
<name>A0A9X2FB33_9BACT</name>
<comment type="subcellular location">
    <subcellularLocation>
        <location evidence="1">Membrane</location>
        <topology evidence="1">Multi-pass membrane protein</topology>
    </subcellularLocation>
</comment>
<dbReference type="PANTHER" id="PTHR31040:SF1">
    <property type="entry name" value="NURIM"/>
    <property type="match status" value="1"/>
</dbReference>
<evidence type="ECO:0000256" key="5">
    <source>
        <dbReference type="ARBA" id="ARBA00023136"/>
    </source>
</evidence>
<dbReference type="GO" id="GO:0016020">
    <property type="term" value="C:membrane"/>
    <property type="evidence" value="ECO:0007669"/>
    <property type="project" value="UniProtKB-SubCell"/>
</dbReference>
<evidence type="ECO:0000256" key="6">
    <source>
        <dbReference type="SAM" id="Phobius"/>
    </source>
</evidence>
<evidence type="ECO:0000313" key="9">
    <source>
        <dbReference type="Proteomes" id="UP001155241"/>
    </source>
</evidence>
<protein>
    <recommendedName>
        <fullName evidence="7">NnrU domain-containing protein</fullName>
    </recommendedName>
</protein>
<reference evidence="8" key="1">
    <citation type="submission" date="2022-06" db="EMBL/GenBank/DDBJ databases">
        <title>Aeoliella straminimaris, a novel planctomycete from sediments.</title>
        <authorList>
            <person name="Vitorino I.R."/>
            <person name="Lage O.M."/>
        </authorList>
    </citation>
    <scope>NUCLEOTIDE SEQUENCE</scope>
    <source>
        <strain evidence="8">ICT_H6.2</strain>
    </source>
</reference>
<comment type="similarity">
    <text evidence="2">Belongs to the nurim family.</text>
</comment>
<keyword evidence="9" id="KW-1185">Reference proteome</keyword>
<evidence type="ECO:0000256" key="1">
    <source>
        <dbReference type="ARBA" id="ARBA00004141"/>
    </source>
</evidence>
<dbReference type="AlphaFoldDB" id="A0A9X2FB33"/>
<dbReference type="PANTHER" id="PTHR31040">
    <property type="entry name" value="NURIM"/>
    <property type="match status" value="1"/>
</dbReference>
<dbReference type="Gene3D" id="1.20.120.1630">
    <property type="match status" value="1"/>
</dbReference>
<proteinExistence type="inferred from homology"/>
<evidence type="ECO:0000256" key="2">
    <source>
        <dbReference type="ARBA" id="ARBA00010631"/>
    </source>
</evidence>
<evidence type="ECO:0000259" key="7">
    <source>
        <dbReference type="Pfam" id="PF07298"/>
    </source>
</evidence>
<evidence type="ECO:0000256" key="4">
    <source>
        <dbReference type="ARBA" id="ARBA00022989"/>
    </source>
</evidence>
<gene>
    <name evidence="8" type="ORF">NG895_17005</name>
</gene>
<evidence type="ECO:0000256" key="3">
    <source>
        <dbReference type="ARBA" id="ARBA00022692"/>
    </source>
</evidence>
<organism evidence="8 9">
    <name type="scientific">Aeoliella straminimaris</name>
    <dbReference type="NCBI Taxonomy" id="2954799"/>
    <lineage>
        <taxon>Bacteria</taxon>
        <taxon>Pseudomonadati</taxon>
        <taxon>Planctomycetota</taxon>
        <taxon>Planctomycetia</taxon>
        <taxon>Pirellulales</taxon>
        <taxon>Lacipirellulaceae</taxon>
        <taxon>Aeoliella</taxon>
    </lineage>
</organism>
<keyword evidence="4 6" id="KW-1133">Transmembrane helix</keyword>
<dbReference type="InterPro" id="IPR009915">
    <property type="entry name" value="NnrU_dom"/>
</dbReference>
<comment type="caution">
    <text evidence="8">The sequence shown here is derived from an EMBL/GenBank/DDBJ whole genome shotgun (WGS) entry which is preliminary data.</text>
</comment>
<keyword evidence="3 6" id="KW-0812">Transmembrane</keyword>
<feature type="domain" description="NnrU" evidence="7">
    <location>
        <begin position="53"/>
        <end position="222"/>
    </location>
</feature>
<keyword evidence="5 6" id="KW-0472">Membrane</keyword>